<dbReference type="PANTHER" id="PTHR37984:SF5">
    <property type="entry name" value="PROTEIN NYNRIN-LIKE"/>
    <property type="match status" value="1"/>
</dbReference>
<dbReference type="Proteomes" id="UP000054771">
    <property type="component" value="Unassembled WGS sequence"/>
</dbReference>
<keyword evidence="10" id="KW-1185">Reference proteome</keyword>
<dbReference type="GO" id="GO:0003964">
    <property type="term" value="F:RNA-directed DNA polymerase activity"/>
    <property type="evidence" value="ECO:0007669"/>
    <property type="project" value="UniProtKB-KW"/>
</dbReference>
<dbReference type="GO" id="GO:0016787">
    <property type="term" value="F:hydrolase activity"/>
    <property type="evidence" value="ECO:0007669"/>
    <property type="project" value="UniProtKB-KW"/>
</dbReference>
<keyword evidence="5" id="KW-0378">Hydrolase</keyword>
<dbReference type="GO" id="GO:0004519">
    <property type="term" value="F:endonuclease activity"/>
    <property type="evidence" value="ECO:0007669"/>
    <property type="project" value="UniProtKB-KW"/>
</dbReference>
<keyword evidence="6" id="KW-0694">RNA-binding</keyword>
<dbReference type="InterPro" id="IPR012337">
    <property type="entry name" value="RNaseH-like_sf"/>
</dbReference>
<protein>
    <recommendedName>
        <fullName evidence="8">Integrase catalytic domain-containing protein</fullName>
    </recommendedName>
</protein>
<keyword evidence="7" id="KW-0695">RNA-directed DNA polymerase</keyword>
<dbReference type="Gene3D" id="3.30.420.10">
    <property type="entry name" value="Ribonuclease H-like superfamily/Ribonuclease H"/>
    <property type="match status" value="1"/>
</dbReference>
<dbReference type="CDD" id="cd09274">
    <property type="entry name" value="RNase_HI_RT_Ty3"/>
    <property type="match status" value="1"/>
</dbReference>
<evidence type="ECO:0000256" key="7">
    <source>
        <dbReference type="ARBA" id="ARBA00022918"/>
    </source>
</evidence>
<evidence type="ECO:0000256" key="6">
    <source>
        <dbReference type="ARBA" id="ARBA00022884"/>
    </source>
</evidence>
<dbReference type="Pfam" id="PF17921">
    <property type="entry name" value="Integrase_H2C2"/>
    <property type="match status" value="1"/>
</dbReference>
<dbReference type="InterPro" id="IPR036397">
    <property type="entry name" value="RNaseH_sf"/>
</dbReference>
<dbReference type="STRING" id="454130.A0A0U5CQX3"/>
<evidence type="ECO:0000259" key="8">
    <source>
        <dbReference type="PROSITE" id="PS50994"/>
    </source>
</evidence>
<dbReference type="InterPro" id="IPR043502">
    <property type="entry name" value="DNA/RNA_pol_sf"/>
</dbReference>
<dbReference type="InterPro" id="IPR050951">
    <property type="entry name" value="Retrovirus_Pol_polyprotein"/>
</dbReference>
<keyword evidence="4" id="KW-0255">Endonuclease</keyword>
<dbReference type="PANTHER" id="PTHR37984">
    <property type="entry name" value="PROTEIN CBG26694"/>
    <property type="match status" value="1"/>
</dbReference>
<dbReference type="InterPro" id="IPR041588">
    <property type="entry name" value="Integrase_H2C2"/>
</dbReference>
<dbReference type="AlphaFoldDB" id="A0A0U5CQX3"/>
<keyword evidence="3" id="KW-0540">Nuclease</keyword>
<dbReference type="SUPFAM" id="SSF56672">
    <property type="entry name" value="DNA/RNA polymerases"/>
    <property type="match status" value="1"/>
</dbReference>
<organism evidence="9 10">
    <name type="scientific">Aspergillus calidoustus</name>
    <dbReference type="NCBI Taxonomy" id="454130"/>
    <lineage>
        <taxon>Eukaryota</taxon>
        <taxon>Fungi</taxon>
        <taxon>Dikarya</taxon>
        <taxon>Ascomycota</taxon>
        <taxon>Pezizomycotina</taxon>
        <taxon>Eurotiomycetes</taxon>
        <taxon>Eurotiomycetidae</taxon>
        <taxon>Eurotiales</taxon>
        <taxon>Aspergillaceae</taxon>
        <taxon>Aspergillus</taxon>
        <taxon>Aspergillus subgen. Nidulantes</taxon>
    </lineage>
</organism>
<dbReference type="OrthoDB" id="4504104at2759"/>
<dbReference type="EMBL" id="CDMC01000007">
    <property type="protein sequence ID" value="CEN62173.1"/>
    <property type="molecule type" value="Genomic_DNA"/>
</dbReference>
<keyword evidence="1" id="KW-0808">Transferase</keyword>
<dbReference type="Gene3D" id="1.10.340.70">
    <property type="match status" value="1"/>
</dbReference>
<dbReference type="GO" id="GO:0015074">
    <property type="term" value="P:DNA integration"/>
    <property type="evidence" value="ECO:0007669"/>
    <property type="project" value="InterPro"/>
</dbReference>
<dbReference type="InterPro" id="IPR001584">
    <property type="entry name" value="Integrase_cat-core"/>
</dbReference>
<keyword evidence="2" id="KW-0548">Nucleotidyltransferase</keyword>
<evidence type="ECO:0000256" key="5">
    <source>
        <dbReference type="ARBA" id="ARBA00022801"/>
    </source>
</evidence>
<evidence type="ECO:0000256" key="4">
    <source>
        <dbReference type="ARBA" id="ARBA00022759"/>
    </source>
</evidence>
<dbReference type="SUPFAM" id="SSF53098">
    <property type="entry name" value="Ribonuclease H-like"/>
    <property type="match status" value="1"/>
</dbReference>
<dbReference type="InterPro" id="IPR041373">
    <property type="entry name" value="RT_RNaseH"/>
</dbReference>
<evidence type="ECO:0000256" key="3">
    <source>
        <dbReference type="ARBA" id="ARBA00022722"/>
    </source>
</evidence>
<evidence type="ECO:0000313" key="9">
    <source>
        <dbReference type="EMBL" id="CEN62173.1"/>
    </source>
</evidence>
<accession>A0A0U5CQX3</accession>
<dbReference type="GO" id="GO:0005634">
    <property type="term" value="C:nucleus"/>
    <property type="evidence" value="ECO:0007669"/>
    <property type="project" value="UniProtKB-ARBA"/>
</dbReference>
<feature type="domain" description="Integrase catalytic" evidence="8">
    <location>
        <begin position="291"/>
        <end position="412"/>
    </location>
</feature>
<evidence type="ECO:0000256" key="2">
    <source>
        <dbReference type="ARBA" id="ARBA00022695"/>
    </source>
</evidence>
<dbReference type="GO" id="GO:0003723">
    <property type="term" value="F:RNA binding"/>
    <property type="evidence" value="ECO:0007669"/>
    <property type="project" value="UniProtKB-KW"/>
</dbReference>
<name>A0A0U5CQX3_ASPCI</name>
<reference evidence="10" key="1">
    <citation type="journal article" date="2016" name="Genome Announc.">
        <title>Draft genome sequences of fungus Aspergillus calidoustus.</title>
        <authorList>
            <person name="Horn F."/>
            <person name="Linde J."/>
            <person name="Mattern D.J."/>
            <person name="Walther G."/>
            <person name="Guthke R."/>
            <person name="Scherlach K."/>
            <person name="Martin K."/>
            <person name="Brakhage A.A."/>
            <person name="Petzke L."/>
            <person name="Valiante V."/>
        </authorList>
    </citation>
    <scope>NUCLEOTIDE SEQUENCE [LARGE SCALE GENOMIC DNA]</scope>
    <source>
        <strain evidence="10">SF006504</strain>
    </source>
</reference>
<evidence type="ECO:0000313" key="10">
    <source>
        <dbReference type="Proteomes" id="UP000054771"/>
    </source>
</evidence>
<dbReference type="OMA" id="MIISECH"/>
<gene>
    <name evidence="9" type="ORF">ASPCAL08811</name>
</gene>
<dbReference type="PROSITE" id="PS50994">
    <property type="entry name" value="INTEGRASE"/>
    <property type="match status" value="1"/>
</dbReference>
<dbReference type="Pfam" id="PF17917">
    <property type="entry name" value="RT_RNaseH"/>
    <property type="match status" value="1"/>
</dbReference>
<evidence type="ECO:0000256" key="1">
    <source>
        <dbReference type="ARBA" id="ARBA00022679"/>
    </source>
</evidence>
<proteinExistence type="predicted"/>
<sequence>MAFHAKEKSGLPTLDYAKPPTPDQVEPIIFLSRSLSKAEKNYWPTEMEVAGIVWALRKLRHMVEASPETVIYTDHSATVNIAQSTSLSTSNVDRLNLRLVRASQYFHQFRNLRFFHKPGKTHIVPDALSRLPSWARDDVEDSIDMLYSWFGDEDHRPNEGEPHVMTIKLAADFEQRIRDGYQKEGRWTSIIKILKDNEGSPSPVRLPFRVQDNLIYTVPEGKLCIPDAIHQEVLKIAHDASGHGGVERTLHHLNGVTFSRARHKVKVYIDHCNECQNKRTRRHAPYGSLQPVIAPNISFHTITIDLILGLPDTGEYNAIMSVTCKSTKRLTAIPGRLNWTSAQWAEALLVRLQLGDWGIPVHIICDRDPKWLAGIWVAIFNLLAVMHLYTTAWHSQGGGQLEVSNQIIEIYL</sequence>